<evidence type="ECO:0000313" key="9">
    <source>
        <dbReference type="EMBL" id="MDY0748665.1"/>
    </source>
</evidence>
<protein>
    <submittedName>
        <fullName evidence="9">Cytochrome c peroxidase</fullName>
        <ecNumber evidence="9">1.11.1.5</ecNumber>
    </submittedName>
</protein>
<keyword evidence="6 7" id="KW-0408">Iron</keyword>
<evidence type="ECO:0000256" key="2">
    <source>
        <dbReference type="ARBA" id="ARBA00022617"/>
    </source>
</evidence>
<evidence type="ECO:0000256" key="3">
    <source>
        <dbReference type="ARBA" id="ARBA00022723"/>
    </source>
</evidence>
<dbReference type="Proteomes" id="UP001285263">
    <property type="component" value="Unassembled WGS sequence"/>
</dbReference>
<comment type="subcellular location">
    <subcellularLocation>
        <location evidence="1">Cell envelope</location>
    </subcellularLocation>
</comment>
<dbReference type="InterPro" id="IPR009056">
    <property type="entry name" value="Cyt_c-like_dom"/>
</dbReference>
<evidence type="ECO:0000259" key="8">
    <source>
        <dbReference type="PROSITE" id="PS51007"/>
    </source>
</evidence>
<evidence type="ECO:0000256" key="1">
    <source>
        <dbReference type="ARBA" id="ARBA00004196"/>
    </source>
</evidence>
<keyword evidence="5 9" id="KW-0560">Oxidoreductase</keyword>
<dbReference type="InterPro" id="IPR036909">
    <property type="entry name" value="Cyt_c-like_dom_sf"/>
</dbReference>
<keyword evidence="4" id="KW-0732">Signal</keyword>
<reference evidence="9 10" key="1">
    <citation type="submission" date="2023-11" db="EMBL/GenBank/DDBJ databases">
        <title>Paucibacter sp. nov., isolated from fresh soil in Korea.</title>
        <authorList>
            <person name="Le N.T.T."/>
        </authorList>
    </citation>
    <scope>NUCLEOTIDE SEQUENCE [LARGE SCALE GENOMIC DNA]</scope>
    <source>
        <strain evidence="9 10">R3-3</strain>
    </source>
</reference>
<evidence type="ECO:0000256" key="6">
    <source>
        <dbReference type="ARBA" id="ARBA00023004"/>
    </source>
</evidence>
<comment type="caution">
    <text evidence="9">The sequence shown here is derived from an EMBL/GenBank/DDBJ whole genome shotgun (WGS) entry which is preliminary data.</text>
</comment>
<keyword evidence="9" id="KW-0575">Peroxidase</keyword>
<proteinExistence type="predicted"/>
<dbReference type="GO" id="GO:0004130">
    <property type="term" value="F:cytochrome-c peroxidase activity"/>
    <property type="evidence" value="ECO:0007669"/>
    <property type="project" value="UniProtKB-EC"/>
</dbReference>
<evidence type="ECO:0000313" key="10">
    <source>
        <dbReference type="Proteomes" id="UP001285263"/>
    </source>
</evidence>
<keyword evidence="2 7" id="KW-0349">Heme</keyword>
<sequence>MRFRAPQSPRLSGGRLAGLVAIALALPIAIAYACSGEALPEIGTELYHPGVYGDRPTVEDLQSLGKKIFFDKSLSASGLQSCASCHDPKSAFGPPNALSIQPGGPGMDRLGFRSTPSLTYLHAPIAFTEHFYEAEPSGAGGDDEGPTGGRTWDGRVNTGHDQALMPLLDPNEMGNADHRALLDKLMKTAYAGEFKALLSAPGENVFDDLRASIAWVTVALEAYEGAPAEFHSFTSKYDAYLKDEVDLSPTELRGLALFNDMKKGNCASCHTSSHKNPGSHLPIFTDFGFVALAVPRNAQIPMNRNPEFFDLGLCGPLRSDLSTHPEYCGAFRTPSLRNVARKKSFFHNGAMHSLREVVEFYATRETNPQKWYGRDAAGKPRRYDDLPERYWDNVNADAPFKPLKNGKPRLNAREIEDIVAFLGTLSDGYTKYVPPPPVAASAAALAAR</sequence>
<evidence type="ECO:0000256" key="5">
    <source>
        <dbReference type="ARBA" id="ARBA00023002"/>
    </source>
</evidence>
<keyword evidence="3 7" id="KW-0479">Metal-binding</keyword>
<gene>
    <name evidence="9" type="ORF">SNE35_29475</name>
</gene>
<keyword evidence="10" id="KW-1185">Reference proteome</keyword>
<dbReference type="PANTHER" id="PTHR30600">
    <property type="entry name" value="CYTOCHROME C PEROXIDASE-RELATED"/>
    <property type="match status" value="1"/>
</dbReference>
<name>A0ABU5DSI6_9BURK</name>
<organism evidence="9 10">
    <name type="scientific">Roseateles agri</name>
    <dbReference type="NCBI Taxonomy" id="3098619"/>
    <lineage>
        <taxon>Bacteria</taxon>
        <taxon>Pseudomonadati</taxon>
        <taxon>Pseudomonadota</taxon>
        <taxon>Betaproteobacteria</taxon>
        <taxon>Burkholderiales</taxon>
        <taxon>Sphaerotilaceae</taxon>
        <taxon>Roseateles</taxon>
    </lineage>
</organism>
<dbReference type="EC" id="1.11.1.5" evidence="9"/>
<dbReference type="PANTHER" id="PTHR30600:SF10">
    <property type="entry name" value="BLL6722 PROTEIN"/>
    <property type="match status" value="1"/>
</dbReference>
<dbReference type="InterPro" id="IPR051395">
    <property type="entry name" value="Cytochrome_c_Peroxidase/MauG"/>
</dbReference>
<evidence type="ECO:0000256" key="4">
    <source>
        <dbReference type="ARBA" id="ARBA00022729"/>
    </source>
</evidence>
<dbReference type="Pfam" id="PF03150">
    <property type="entry name" value="CCP_MauG"/>
    <property type="match status" value="1"/>
</dbReference>
<dbReference type="InterPro" id="IPR004852">
    <property type="entry name" value="Di-haem_cyt_c_peroxidsae"/>
</dbReference>
<dbReference type="PROSITE" id="PS51007">
    <property type="entry name" value="CYTC"/>
    <property type="match status" value="2"/>
</dbReference>
<dbReference type="RefSeq" id="WP_320426633.1">
    <property type="nucleotide sequence ID" value="NZ_JAXCLA010000011.1"/>
</dbReference>
<dbReference type="SUPFAM" id="SSF46626">
    <property type="entry name" value="Cytochrome c"/>
    <property type="match status" value="2"/>
</dbReference>
<feature type="domain" description="Cytochrome c" evidence="8">
    <location>
        <begin position="249"/>
        <end position="426"/>
    </location>
</feature>
<accession>A0ABU5DSI6</accession>
<dbReference type="Gene3D" id="1.10.760.10">
    <property type="entry name" value="Cytochrome c-like domain"/>
    <property type="match status" value="2"/>
</dbReference>
<evidence type="ECO:0000256" key="7">
    <source>
        <dbReference type="PROSITE-ProRule" id="PRU00433"/>
    </source>
</evidence>
<feature type="domain" description="Cytochrome c" evidence="8">
    <location>
        <begin position="60"/>
        <end position="172"/>
    </location>
</feature>
<dbReference type="EMBL" id="JAXCLA010000011">
    <property type="protein sequence ID" value="MDY0748665.1"/>
    <property type="molecule type" value="Genomic_DNA"/>
</dbReference>
<dbReference type="PROSITE" id="PS51257">
    <property type="entry name" value="PROKAR_LIPOPROTEIN"/>
    <property type="match status" value="1"/>
</dbReference>